<dbReference type="AlphaFoldDB" id="K6YN67"/>
<dbReference type="OrthoDB" id="9841919at2"/>
<dbReference type="RefSeq" id="WP_007105905.1">
    <property type="nucleotide sequence ID" value="NZ_BAER01000093.1"/>
</dbReference>
<evidence type="ECO:0000313" key="3">
    <source>
        <dbReference type="Proteomes" id="UP000006322"/>
    </source>
</evidence>
<name>K6YN67_9ALTE</name>
<feature type="transmembrane region" description="Helical" evidence="1">
    <location>
        <begin position="36"/>
        <end position="54"/>
    </location>
</feature>
<accession>K6YN67</accession>
<dbReference type="EMBL" id="BAER01000093">
    <property type="protein sequence ID" value="GAC34139.1"/>
    <property type="molecule type" value="Genomic_DNA"/>
</dbReference>
<keyword evidence="1" id="KW-0812">Transmembrane</keyword>
<sequence>MDGLEALNKNYLILKNEVDSIQISLLSQKTAWYKKIPVIISILALTFSFGTTYVSNKRIKIQDIQAIKSDLRNMLQQLSAIPSRNFELTKKYSDDPNAVAFVGGQINQENALLASQAAELIEQLPDDRVSAIEAYSVAVALQFSYQNQKAFEMYELSHNLATDMNTNVAAKRGMANILFISGQAEAGRVQFQEALNTFSIFKGYNDFIQKTTHIVTLLNWFGAESGSGFNAQSIQKLNEAENISKTLRPGPYTVQVQGQIQQARNQIIGLSIQSTTTAQ</sequence>
<comment type="caution">
    <text evidence="2">The sequence shown here is derived from an EMBL/GenBank/DDBJ whole genome shotgun (WGS) entry which is preliminary data.</text>
</comment>
<keyword evidence="1" id="KW-0472">Membrane</keyword>
<reference evidence="3" key="1">
    <citation type="journal article" date="2014" name="Environ. Microbiol.">
        <title>Comparative genomics of the marine bacterial genus Glaciecola reveals the high degree of genomic diversity and genomic characteristic for cold adaptation.</title>
        <authorList>
            <person name="Qin Q.L."/>
            <person name="Xie B.B."/>
            <person name="Yu Y."/>
            <person name="Shu Y.L."/>
            <person name="Rong J.C."/>
            <person name="Zhang Y.J."/>
            <person name="Zhao D.L."/>
            <person name="Chen X.L."/>
            <person name="Zhang X.Y."/>
            <person name="Chen B."/>
            <person name="Zhou B.C."/>
            <person name="Zhang Y.Z."/>
        </authorList>
    </citation>
    <scope>NUCLEOTIDE SEQUENCE [LARGE SCALE GENOMIC DNA]</scope>
    <source>
        <strain evidence="3">LMG 21857</strain>
    </source>
</reference>
<keyword evidence="3" id="KW-1185">Reference proteome</keyword>
<dbReference type="Proteomes" id="UP000006322">
    <property type="component" value="Unassembled WGS sequence"/>
</dbReference>
<keyword evidence="1" id="KW-1133">Transmembrane helix</keyword>
<proteinExistence type="predicted"/>
<gene>
    <name evidence="2" type="ORF">GPLA_3249</name>
</gene>
<organism evidence="2 3">
    <name type="scientific">Paraglaciecola polaris LMG 21857</name>
    <dbReference type="NCBI Taxonomy" id="1129793"/>
    <lineage>
        <taxon>Bacteria</taxon>
        <taxon>Pseudomonadati</taxon>
        <taxon>Pseudomonadota</taxon>
        <taxon>Gammaproteobacteria</taxon>
        <taxon>Alteromonadales</taxon>
        <taxon>Alteromonadaceae</taxon>
        <taxon>Paraglaciecola</taxon>
    </lineage>
</organism>
<evidence type="ECO:0000256" key="1">
    <source>
        <dbReference type="SAM" id="Phobius"/>
    </source>
</evidence>
<protein>
    <submittedName>
        <fullName evidence="2">Uncharacterized protein</fullName>
    </submittedName>
</protein>
<evidence type="ECO:0000313" key="2">
    <source>
        <dbReference type="EMBL" id="GAC34139.1"/>
    </source>
</evidence>